<evidence type="ECO:0000256" key="5">
    <source>
        <dbReference type="SAM" id="MobiDB-lite"/>
    </source>
</evidence>
<dbReference type="SUPFAM" id="SSF82114">
    <property type="entry name" value="Riboflavin kinase-like"/>
    <property type="match status" value="1"/>
</dbReference>
<feature type="non-terminal residue" evidence="6">
    <location>
        <position position="71"/>
    </location>
</feature>
<keyword evidence="2" id="KW-0288">FMN</keyword>
<dbReference type="Gene3D" id="2.40.30.30">
    <property type="entry name" value="Riboflavin kinase-like"/>
    <property type="match status" value="1"/>
</dbReference>
<evidence type="ECO:0000256" key="1">
    <source>
        <dbReference type="ARBA" id="ARBA00022630"/>
    </source>
</evidence>
<organism evidence="6">
    <name type="scientific">marine sediment metagenome</name>
    <dbReference type="NCBI Taxonomy" id="412755"/>
    <lineage>
        <taxon>unclassified sequences</taxon>
        <taxon>metagenomes</taxon>
        <taxon>ecological metagenomes</taxon>
    </lineage>
</organism>
<comment type="caution">
    <text evidence="6">The sequence shown here is derived from an EMBL/GenBank/DDBJ whole genome shotgun (WGS) entry which is preliminary data.</text>
</comment>
<sequence length="71" mass="7877">MKREKEQSRTFQGIVQSGRGLGGPLMSTPNVLERLQQLVGCRIVPGTFNLRLTRPFDVPLANHLTFAELGV</sequence>
<dbReference type="EMBL" id="BARV01034916">
    <property type="protein sequence ID" value="GAI51841.1"/>
    <property type="molecule type" value="Genomic_DNA"/>
</dbReference>
<keyword evidence="4" id="KW-0547">Nucleotide-binding</keyword>
<keyword evidence="3" id="KW-0808">Transferase</keyword>
<dbReference type="GO" id="GO:0009231">
    <property type="term" value="P:riboflavin biosynthetic process"/>
    <property type="evidence" value="ECO:0007669"/>
    <property type="project" value="InterPro"/>
</dbReference>
<evidence type="ECO:0000256" key="2">
    <source>
        <dbReference type="ARBA" id="ARBA00022643"/>
    </source>
</evidence>
<evidence type="ECO:0000313" key="6">
    <source>
        <dbReference type="EMBL" id="GAI51841.1"/>
    </source>
</evidence>
<reference evidence="6" key="1">
    <citation type="journal article" date="2014" name="Front. Microbiol.">
        <title>High frequency of phylogenetically diverse reductive dehalogenase-homologous genes in deep subseafloor sedimentary metagenomes.</title>
        <authorList>
            <person name="Kawai M."/>
            <person name="Futagami T."/>
            <person name="Toyoda A."/>
            <person name="Takaki Y."/>
            <person name="Nishi S."/>
            <person name="Hori S."/>
            <person name="Arai W."/>
            <person name="Tsubouchi T."/>
            <person name="Morono Y."/>
            <person name="Uchiyama I."/>
            <person name="Ito T."/>
            <person name="Fujiyama A."/>
            <person name="Inagaki F."/>
            <person name="Takami H."/>
        </authorList>
    </citation>
    <scope>NUCLEOTIDE SEQUENCE</scope>
    <source>
        <strain evidence="6">Expedition CK06-06</strain>
    </source>
</reference>
<evidence type="ECO:0000256" key="4">
    <source>
        <dbReference type="ARBA" id="ARBA00022741"/>
    </source>
</evidence>
<gene>
    <name evidence="6" type="ORF">S06H3_54560</name>
</gene>
<dbReference type="GO" id="GO:0000166">
    <property type="term" value="F:nucleotide binding"/>
    <property type="evidence" value="ECO:0007669"/>
    <property type="project" value="UniProtKB-KW"/>
</dbReference>
<keyword evidence="1" id="KW-0285">Flavoprotein</keyword>
<feature type="region of interest" description="Disordered" evidence="5">
    <location>
        <begin position="1"/>
        <end position="22"/>
    </location>
</feature>
<evidence type="ECO:0000256" key="3">
    <source>
        <dbReference type="ARBA" id="ARBA00022679"/>
    </source>
</evidence>
<dbReference type="AlphaFoldDB" id="X1QAJ6"/>
<name>X1QAJ6_9ZZZZ</name>
<accession>X1QAJ6</accession>
<proteinExistence type="predicted"/>
<dbReference type="InterPro" id="IPR023465">
    <property type="entry name" value="Riboflavin_kinase_dom_sf"/>
</dbReference>
<protein>
    <submittedName>
        <fullName evidence="6">Uncharacterized protein</fullName>
    </submittedName>
</protein>
<dbReference type="GO" id="GO:0008531">
    <property type="term" value="F:riboflavin kinase activity"/>
    <property type="evidence" value="ECO:0007669"/>
    <property type="project" value="InterPro"/>
</dbReference>